<dbReference type="RefSeq" id="WP_149474735.1">
    <property type="nucleotide sequence ID" value="NZ_JAGGMB010000002.1"/>
</dbReference>
<comment type="caution">
    <text evidence="2">The sequence shown here is derived from an EMBL/GenBank/DDBJ whole genome shotgun (WGS) entry which is preliminary data.</text>
</comment>
<feature type="transmembrane region" description="Helical" evidence="1">
    <location>
        <begin position="58"/>
        <end position="76"/>
    </location>
</feature>
<feature type="transmembrane region" description="Helical" evidence="1">
    <location>
        <begin position="12"/>
        <end position="32"/>
    </location>
</feature>
<keyword evidence="1" id="KW-0812">Transmembrane</keyword>
<gene>
    <name evidence="2" type="ORF">J2Z64_000634</name>
</gene>
<dbReference type="Proteomes" id="UP001138793">
    <property type="component" value="Unassembled WGS sequence"/>
</dbReference>
<reference evidence="2" key="1">
    <citation type="submission" date="2021-03" db="EMBL/GenBank/DDBJ databases">
        <title>Genomic Encyclopedia of Type Strains, Phase IV (KMG-IV): sequencing the most valuable type-strain genomes for metagenomic binning, comparative biology and taxonomic classification.</title>
        <authorList>
            <person name="Goeker M."/>
        </authorList>
    </citation>
    <scope>NUCLEOTIDE SEQUENCE</scope>
    <source>
        <strain evidence="2">DSM 107338</strain>
    </source>
</reference>
<organism evidence="2 3">
    <name type="scientific">Oceanobacillus polygoni</name>
    <dbReference type="NCBI Taxonomy" id="1235259"/>
    <lineage>
        <taxon>Bacteria</taxon>
        <taxon>Bacillati</taxon>
        <taxon>Bacillota</taxon>
        <taxon>Bacilli</taxon>
        <taxon>Bacillales</taxon>
        <taxon>Bacillaceae</taxon>
        <taxon>Oceanobacillus</taxon>
    </lineage>
</organism>
<evidence type="ECO:0000313" key="3">
    <source>
        <dbReference type="Proteomes" id="UP001138793"/>
    </source>
</evidence>
<keyword evidence="1" id="KW-0472">Membrane</keyword>
<keyword evidence="1" id="KW-1133">Transmembrane helix</keyword>
<keyword evidence="3" id="KW-1185">Reference proteome</keyword>
<accession>A0A9X1CEU9</accession>
<proteinExistence type="predicted"/>
<dbReference type="OrthoDB" id="2428213at2"/>
<feature type="transmembrane region" description="Helical" evidence="1">
    <location>
        <begin position="88"/>
        <end position="107"/>
    </location>
</feature>
<dbReference type="InterPro" id="IPR025441">
    <property type="entry name" value="DUF4181"/>
</dbReference>
<protein>
    <recommendedName>
        <fullName evidence="4">DUF4181 domain-containing protein</fullName>
    </recommendedName>
</protein>
<feature type="transmembrane region" description="Helical" evidence="1">
    <location>
        <begin position="119"/>
        <end position="137"/>
    </location>
</feature>
<evidence type="ECO:0008006" key="4">
    <source>
        <dbReference type="Google" id="ProtNLM"/>
    </source>
</evidence>
<evidence type="ECO:0000313" key="2">
    <source>
        <dbReference type="EMBL" id="MBP2076422.1"/>
    </source>
</evidence>
<sequence length="147" mass="17390">MYVYEGNNNLVMDLFILVGVLALIIFIFSWIMRKVLRVERKKWFSNNYVNDIHKKYDIGLRVFSVFAIVIAVIFLIKNASDFSTDISFSLFLIGFSFTVVQELFRAYMEWKYVKEKNDYLFTLSQLVFIIALLVITWKSSFFGMLNL</sequence>
<dbReference type="EMBL" id="JAGGMB010000002">
    <property type="protein sequence ID" value="MBP2076422.1"/>
    <property type="molecule type" value="Genomic_DNA"/>
</dbReference>
<name>A0A9X1CEU9_9BACI</name>
<dbReference type="Pfam" id="PF13789">
    <property type="entry name" value="DUF4181"/>
    <property type="match status" value="1"/>
</dbReference>
<dbReference type="AlphaFoldDB" id="A0A9X1CEU9"/>
<evidence type="ECO:0000256" key="1">
    <source>
        <dbReference type="SAM" id="Phobius"/>
    </source>
</evidence>